<dbReference type="STRING" id="619805.SAMN05660477_00504"/>
<dbReference type="AlphaFoldDB" id="A0A1T5D0H4"/>
<proteinExistence type="predicted"/>
<protein>
    <recommendedName>
        <fullName evidence="3">Relaxase/Mobilisation nuclease domain-containing protein</fullName>
    </recommendedName>
</protein>
<reference evidence="1 2" key="1">
    <citation type="submission" date="2017-02" db="EMBL/GenBank/DDBJ databases">
        <authorList>
            <person name="Peterson S.W."/>
        </authorList>
    </citation>
    <scope>NUCLEOTIDE SEQUENCE [LARGE SCALE GENOMIC DNA]</scope>
    <source>
        <strain evidence="1 2">DSM 22323</strain>
    </source>
</reference>
<gene>
    <name evidence="1" type="ORF">SAMN05660477_00504</name>
</gene>
<sequence length="75" mass="8420">MIAKIGKGSNMYGAILYNQQKVEKENGAVLLLNKIPDTVDGRYSVAYFNKCFEPYLSANIKTEKTVRHISLNPDP</sequence>
<evidence type="ECO:0000313" key="1">
    <source>
        <dbReference type="EMBL" id="SKB65204.1"/>
    </source>
</evidence>
<keyword evidence="2" id="KW-1185">Reference proteome</keyword>
<evidence type="ECO:0008006" key="3">
    <source>
        <dbReference type="Google" id="ProtNLM"/>
    </source>
</evidence>
<dbReference type="Proteomes" id="UP000191112">
    <property type="component" value="Unassembled WGS sequence"/>
</dbReference>
<evidence type="ECO:0000313" key="2">
    <source>
        <dbReference type="Proteomes" id="UP000191112"/>
    </source>
</evidence>
<accession>A0A1T5D0H4</accession>
<organism evidence="1 2">
    <name type="scientific">Soonwooa buanensis</name>
    <dbReference type="NCBI Taxonomy" id="619805"/>
    <lineage>
        <taxon>Bacteria</taxon>
        <taxon>Pseudomonadati</taxon>
        <taxon>Bacteroidota</taxon>
        <taxon>Flavobacteriia</taxon>
        <taxon>Flavobacteriales</taxon>
        <taxon>Weeksellaceae</taxon>
        <taxon>Chryseobacterium group</taxon>
        <taxon>Soonwooa</taxon>
    </lineage>
</organism>
<name>A0A1T5D0H4_9FLAO</name>
<dbReference type="EMBL" id="FUYZ01000001">
    <property type="protein sequence ID" value="SKB65204.1"/>
    <property type="molecule type" value="Genomic_DNA"/>
</dbReference>